<comment type="caution">
    <text evidence="2">The sequence shown here is derived from an EMBL/GenBank/DDBJ whole genome shotgun (WGS) entry which is preliminary data.</text>
</comment>
<dbReference type="RefSeq" id="WP_379822017.1">
    <property type="nucleotide sequence ID" value="NZ_JBHUMD010000028.1"/>
</dbReference>
<dbReference type="Proteomes" id="UP001597480">
    <property type="component" value="Unassembled WGS sequence"/>
</dbReference>
<evidence type="ECO:0000313" key="2">
    <source>
        <dbReference type="EMBL" id="MFD2603297.1"/>
    </source>
</evidence>
<evidence type="ECO:0000313" key="3">
    <source>
        <dbReference type="Proteomes" id="UP001597480"/>
    </source>
</evidence>
<keyword evidence="1" id="KW-1133">Transmembrane helix</keyword>
<gene>
    <name evidence="2" type="ORF">ACFSR3_14635</name>
</gene>
<feature type="transmembrane region" description="Helical" evidence="1">
    <location>
        <begin position="52"/>
        <end position="71"/>
    </location>
</feature>
<evidence type="ECO:0000256" key="1">
    <source>
        <dbReference type="SAM" id="Phobius"/>
    </source>
</evidence>
<dbReference type="EMBL" id="JBHUMD010000028">
    <property type="protein sequence ID" value="MFD2603297.1"/>
    <property type="molecule type" value="Genomic_DNA"/>
</dbReference>
<sequence length="162" mass="18779">MEDLLKEEEFLVQKDNYNPWKGFVVFYVITIFLFPSLYVFNKYVSNIKTDNIQFVLFFFVAPVLLVLGLFFSNRKVILLPFKIVVLAIELLMLAYFCSYFLSIIIDKGYVAAMQDKGDLIAALIFLGIFFVEGLVISLLLSPIIKIFKKRRSAIDIKKHDNL</sequence>
<accession>A0ABW5NW19</accession>
<organism evidence="2 3">
    <name type="scientific">Flavobacterium suzhouense</name>
    <dbReference type="NCBI Taxonomy" id="1529638"/>
    <lineage>
        <taxon>Bacteria</taxon>
        <taxon>Pseudomonadati</taxon>
        <taxon>Bacteroidota</taxon>
        <taxon>Flavobacteriia</taxon>
        <taxon>Flavobacteriales</taxon>
        <taxon>Flavobacteriaceae</taxon>
        <taxon>Flavobacterium</taxon>
    </lineage>
</organism>
<feature type="transmembrane region" description="Helical" evidence="1">
    <location>
        <begin position="83"/>
        <end position="105"/>
    </location>
</feature>
<feature type="transmembrane region" description="Helical" evidence="1">
    <location>
        <begin position="20"/>
        <end position="40"/>
    </location>
</feature>
<reference evidence="3" key="1">
    <citation type="journal article" date="2019" name="Int. J. Syst. Evol. Microbiol.">
        <title>The Global Catalogue of Microorganisms (GCM) 10K type strain sequencing project: providing services to taxonomists for standard genome sequencing and annotation.</title>
        <authorList>
            <consortium name="The Broad Institute Genomics Platform"/>
            <consortium name="The Broad Institute Genome Sequencing Center for Infectious Disease"/>
            <person name="Wu L."/>
            <person name="Ma J."/>
        </authorList>
    </citation>
    <scope>NUCLEOTIDE SEQUENCE [LARGE SCALE GENOMIC DNA]</scope>
    <source>
        <strain evidence="3">KCTC 42107</strain>
    </source>
</reference>
<keyword evidence="1" id="KW-0472">Membrane</keyword>
<feature type="transmembrane region" description="Helical" evidence="1">
    <location>
        <begin position="120"/>
        <end position="141"/>
    </location>
</feature>
<proteinExistence type="predicted"/>
<keyword evidence="3" id="KW-1185">Reference proteome</keyword>
<protein>
    <submittedName>
        <fullName evidence="2">Uncharacterized protein</fullName>
    </submittedName>
</protein>
<name>A0ABW5NW19_9FLAO</name>
<keyword evidence="1" id="KW-0812">Transmembrane</keyword>